<name>A0A815QAR7_9BILA</name>
<dbReference type="Proteomes" id="UP000663855">
    <property type="component" value="Unassembled WGS sequence"/>
</dbReference>
<dbReference type="AlphaFoldDB" id="A0A815QAR7"/>
<organism evidence="4 5">
    <name type="scientific">Rotaria magnacalcarata</name>
    <dbReference type="NCBI Taxonomy" id="392030"/>
    <lineage>
        <taxon>Eukaryota</taxon>
        <taxon>Metazoa</taxon>
        <taxon>Spiralia</taxon>
        <taxon>Gnathifera</taxon>
        <taxon>Rotifera</taxon>
        <taxon>Eurotatoria</taxon>
        <taxon>Bdelloidea</taxon>
        <taxon>Philodinida</taxon>
        <taxon>Philodinidae</taxon>
        <taxon>Rotaria</taxon>
    </lineage>
</organism>
<gene>
    <name evidence="4" type="ORF">CJN711_LOCUS25077</name>
    <name evidence="3" type="ORF">KQP761_LOCUS4466</name>
</gene>
<evidence type="ECO:0000313" key="3">
    <source>
        <dbReference type="EMBL" id="CAF1294664.1"/>
    </source>
</evidence>
<dbReference type="InterPro" id="IPR001258">
    <property type="entry name" value="NHL_repeat"/>
</dbReference>
<evidence type="ECO:0000256" key="1">
    <source>
        <dbReference type="ARBA" id="ARBA00022737"/>
    </source>
</evidence>
<comment type="caution">
    <text evidence="4">The sequence shown here is derived from an EMBL/GenBank/DDBJ whole genome shotgun (WGS) entry which is preliminary data.</text>
</comment>
<sequence length="446" mass="49700">MTVAGSKTQGSELNQLAYPEGLFIDDDGSIFIADRDNHRVIKYVPGASYGQIVAGDNKPGNNSNQLNTLTKVVVSQDGTMFICDRENKRVQRWSKNANHGETIMKNVTCWGLALDIEGSLYVSDMAEHRVMKWPQNQIVAGGNGKGNALNQLANPYHIFVDREQSIFIADKGNNRVLQWKKGETQGTVIAGFNGYGNGVDQLYRPYSVVVDEMKTAYVLEYINLRVTRWFQGEKSSSIIIGGPGFGLGSNQLYFPRDLAFDRQGNLYVADGNNHRIQMFSINKSASESSPSLQASPSNPALLIKCEQLDTEHLDNEPLLSRLVSSEILWCPSIQTVSAEPPKKKTKTRVNPVTRINIKREHRLDLIRSYMQEHPICTLTDLRAAIVSSEREEGLTIHSDRKTLDKLVDEPVMGPVRFQTEPKAVLFGILKNTVGSVRSQILGTDFI</sequence>
<evidence type="ECO:0000313" key="5">
    <source>
        <dbReference type="Proteomes" id="UP000663855"/>
    </source>
</evidence>
<dbReference type="InterPro" id="IPR011042">
    <property type="entry name" value="6-blade_b-propeller_TolB-like"/>
</dbReference>
<dbReference type="Gene3D" id="2.120.10.30">
    <property type="entry name" value="TolB, C-terminal domain"/>
    <property type="match status" value="2"/>
</dbReference>
<feature type="repeat" description="NHL" evidence="2">
    <location>
        <begin position="10"/>
        <end position="46"/>
    </location>
</feature>
<evidence type="ECO:0000313" key="4">
    <source>
        <dbReference type="EMBL" id="CAF1460672.1"/>
    </source>
</evidence>
<accession>A0A815QAR7</accession>
<dbReference type="PANTHER" id="PTHR24104:SF25">
    <property type="entry name" value="PROTEIN LIN-41"/>
    <property type="match status" value="1"/>
</dbReference>
<dbReference type="PANTHER" id="PTHR24104">
    <property type="entry name" value="E3 UBIQUITIN-PROTEIN LIGASE NHLRC1-RELATED"/>
    <property type="match status" value="1"/>
</dbReference>
<dbReference type="Proteomes" id="UP000663834">
    <property type="component" value="Unassembled WGS sequence"/>
</dbReference>
<dbReference type="EMBL" id="CAJNOW010000821">
    <property type="protein sequence ID" value="CAF1294664.1"/>
    <property type="molecule type" value="Genomic_DNA"/>
</dbReference>
<keyword evidence="1" id="KW-0677">Repeat</keyword>
<dbReference type="SUPFAM" id="SSF63829">
    <property type="entry name" value="Calcium-dependent phosphotriesterase"/>
    <property type="match status" value="1"/>
</dbReference>
<dbReference type="Pfam" id="PF01436">
    <property type="entry name" value="NHL"/>
    <property type="match status" value="2"/>
</dbReference>
<dbReference type="EMBL" id="CAJNOV010011775">
    <property type="protein sequence ID" value="CAF1460672.1"/>
    <property type="molecule type" value="Genomic_DNA"/>
</dbReference>
<dbReference type="PROSITE" id="PS51125">
    <property type="entry name" value="NHL"/>
    <property type="match status" value="2"/>
</dbReference>
<dbReference type="OrthoDB" id="9980884at2759"/>
<dbReference type="InterPro" id="IPR050952">
    <property type="entry name" value="TRIM-NHL_E3_ligases"/>
</dbReference>
<dbReference type="CDD" id="cd05819">
    <property type="entry name" value="NHL"/>
    <property type="match status" value="1"/>
</dbReference>
<proteinExistence type="predicted"/>
<reference evidence="4" key="1">
    <citation type="submission" date="2021-02" db="EMBL/GenBank/DDBJ databases">
        <authorList>
            <person name="Nowell W R."/>
        </authorList>
    </citation>
    <scope>NUCLEOTIDE SEQUENCE</scope>
</reference>
<protein>
    <submittedName>
        <fullName evidence="4">Uncharacterized protein</fullName>
    </submittedName>
</protein>
<dbReference type="GO" id="GO:0008270">
    <property type="term" value="F:zinc ion binding"/>
    <property type="evidence" value="ECO:0007669"/>
    <property type="project" value="UniProtKB-KW"/>
</dbReference>
<feature type="repeat" description="NHL" evidence="2">
    <location>
        <begin position="251"/>
        <end position="282"/>
    </location>
</feature>
<evidence type="ECO:0000256" key="2">
    <source>
        <dbReference type="PROSITE-ProRule" id="PRU00504"/>
    </source>
</evidence>